<evidence type="ECO:0000259" key="4">
    <source>
        <dbReference type="Pfam" id="PF13193"/>
    </source>
</evidence>
<keyword evidence="2" id="KW-0436">Ligase</keyword>
<dbReference type="Pfam" id="PF13193">
    <property type="entry name" value="AMP-binding_C"/>
    <property type="match status" value="1"/>
</dbReference>
<dbReference type="InterPro" id="IPR000873">
    <property type="entry name" value="AMP-dep_synth/lig_dom"/>
</dbReference>
<evidence type="ECO:0000313" key="6">
    <source>
        <dbReference type="Proteomes" id="UP000403266"/>
    </source>
</evidence>
<proteinExistence type="inferred from homology"/>
<dbReference type="PANTHER" id="PTHR43201">
    <property type="entry name" value="ACYL-COA SYNTHETASE"/>
    <property type="match status" value="1"/>
</dbReference>
<dbReference type="GO" id="GO:0031956">
    <property type="term" value="F:medium-chain fatty acid-CoA ligase activity"/>
    <property type="evidence" value="ECO:0007669"/>
    <property type="project" value="TreeGrafter"/>
</dbReference>
<feature type="domain" description="AMP-dependent synthetase/ligase" evidence="3">
    <location>
        <begin position="8"/>
        <end position="349"/>
    </location>
</feature>
<name>A0A5N7MJB3_9HYPH</name>
<dbReference type="AlphaFoldDB" id="A0A5N7MJB3"/>
<dbReference type="InterPro" id="IPR042099">
    <property type="entry name" value="ANL_N_sf"/>
</dbReference>
<dbReference type="PROSITE" id="PS00455">
    <property type="entry name" value="AMP_BINDING"/>
    <property type="match status" value="1"/>
</dbReference>
<dbReference type="OrthoDB" id="9803968at2"/>
<dbReference type="InterPro" id="IPR020845">
    <property type="entry name" value="AMP-binding_CS"/>
</dbReference>
<accession>A0A5N7MJB3</accession>
<dbReference type="EMBL" id="VOSK01000076">
    <property type="protein sequence ID" value="MPR27182.1"/>
    <property type="molecule type" value="Genomic_DNA"/>
</dbReference>
<feature type="domain" description="AMP-binding enzyme C-terminal" evidence="4">
    <location>
        <begin position="399"/>
        <end position="473"/>
    </location>
</feature>
<comment type="similarity">
    <text evidence="1">Belongs to the ATP-dependent AMP-binding enzyme family.</text>
</comment>
<dbReference type="Proteomes" id="UP000403266">
    <property type="component" value="Unassembled WGS sequence"/>
</dbReference>
<organism evidence="5 6">
    <name type="scientific">Microvirga tunisiensis</name>
    <dbReference type="NCBI Taxonomy" id="2108360"/>
    <lineage>
        <taxon>Bacteria</taxon>
        <taxon>Pseudomonadati</taxon>
        <taxon>Pseudomonadota</taxon>
        <taxon>Alphaproteobacteria</taxon>
        <taxon>Hyphomicrobiales</taxon>
        <taxon>Methylobacteriaceae</taxon>
        <taxon>Microvirga</taxon>
    </lineage>
</organism>
<reference evidence="5 6" key="1">
    <citation type="journal article" date="2019" name="Syst. Appl. Microbiol.">
        <title>Microvirga tunisiensis sp. nov., a root nodule symbiotic bacterium isolated from Lupinus micranthus and L. luteus grown in Northern Tunisia.</title>
        <authorList>
            <person name="Msaddak A."/>
            <person name="Rejili M."/>
            <person name="Duran D."/>
            <person name="Mars M."/>
            <person name="Palacios J.M."/>
            <person name="Ruiz-Argueso T."/>
            <person name="Rey L."/>
            <person name="Imperial J."/>
        </authorList>
    </citation>
    <scope>NUCLEOTIDE SEQUENCE [LARGE SCALE GENOMIC DNA]</scope>
    <source>
        <strain evidence="5 6">Lmie10</strain>
    </source>
</reference>
<evidence type="ECO:0000313" key="5">
    <source>
        <dbReference type="EMBL" id="MPR27182.1"/>
    </source>
</evidence>
<dbReference type="Gene3D" id="3.40.50.12780">
    <property type="entry name" value="N-terminal domain of ligase-like"/>
    <property type="match status" value="1"/>
</dbReference>
<comment type="caution">
    <text evidence="5">The sequence shown here is derived from an EMBL/GenBank/DDBJ whole genome shotgun (WGS) entry which is preliminary data.</text>
</comment>
<dbReference type="PANTHER" id="PTHR43201:SF5">
    <property type="entry name" value="MEDIUM-CHAIN ACYL-COA LIGASE ACSF2, MITOCHONDRIAL"/>
    <property type="match status" value="1"/>
</dbReference>
<dbReference type="SUPFAM" id="SSF56801">
    <property type="entry name" value="Acetyl-CoA synthetase-like"/>
    <property type="match status" value="1"/>
</dbReference>
<sequence>MNVTAAIAEHARAAPDRLALIVEDDALTYAQLEEVVSRLAASLHQEPLGGIALHLPNGLPLALLSLAAARAGREAQILDPDWPAEMTQRVLASLRPARVFTSTPSVAGDQVVLIDRSASLQTLSASLAPPCHGAVPKTDPSTAFYVGFTSGSTGEPKGYRRSHRSWLESFTGDAIEFGLGPTDIVAAPGTLTHSLFLYAFMNGLHAGATVILSRRFKPTQVLHLITQYGATVLYGVPTQLTLVIEAAEEGQQEPLSSLRWILSSGAKWFSEALPRLKAFAPNARFAEFYGASELSFVTVAKDSEPVPVTSVGRAFPGVTITIRDEAGCVLPVSQPGRVFVESPLVFMNYAYGGTGGCWRAGSAVSVGDVGFLDAGGFLHLVGRANRMIVSSGKNVYPEEIERVFEQHPGIAAVAVLSMPDAQRGERIVAMLALRDQSVSRSALIAYGRRALPLFKVPRVYGVVSDWPLTRSGKTDHEALREAWPQGRYKALR</sequence>
<keyword evidence="6" id="KW-1185">Reference proteome</keyword>
<dbReference type="InterPro" id="IPR045851">
    <property type="entry name" value="AMP-bd_C_sf"/>
</dbReference>
<protein>
    <submittedName>
        <fullName evidence="5">AMP-binding protein</fullName>
    </submittedName>
</protein>
<dbReference type="InterPro" id="IPR025110">
    <property type="entry name" value="AMP-bd_C"/>
</dbReference>
<evidence type="ECO:0000259" key="3">
    <source>
        <dbReference type="Pfam" id="PF00501"/>
    </source>
</evidence>
<dbReference type="GO" id="GO:0006631">
    <property type="term" value="P:fatty acid metabolic process"/>
    <property type="evidence" value="ECO:0007669"/>
    <property type="project" value="TreeGrafter"/>
</dbReference>
<evidence type="ECO:0000256" key="1">
    <source>
        <dbReference type="ARBA" id="ARBA00006432"/>
    </source>
</evidence>
<dbReference type="Pfam" id="PF00501">
    <property type="entry name" value="AMP-binding"/>
    <property type="match status" value="1"/>
</dbReference>
<dbReference type="Gene3D" id="3.30.300.30">
    <property type="match status" value="1"/>
</dbReference>
<evidence type="ECO:0000256" key="2">
    <source>
        <dbReference type="ARBA" id="ARBA00022598"/>
    </source>
</evidence>
<dbReference type="RefSeq" id="WP_152713324.1">
    <property type="nucleotide sequence ID" value="NZ_VOSJ01000076.1"/>
</dbReference>
<gene>
    <name evidence="5" type="ORF">FS320_18690</name>
</gene>